<dbReference type="EMBL" id="JACHBG010000007">
    <property type="protein sequence ID" value="MBB6486030.1"/>
    <property type="molecule type" value="Genomic_DNA"/>
</dbReference>
<sequence>MIYFSETVSNYTVKNGAGDAITIDGFDEEQFRVSLGAEIARSFQLEGGAKVTPKLGVTGGFSGLDGSGAFAAVTVGMSLQTQNFWMLDASFLLNIEGDGQKSIGAKLAAGKKF</sequence>
<comment type="caution">
    <text evidence="1">The sequence shown here is derived from an EMBL/GenBank/DDBJ whole genome shotgun (WGS) entry which is preliminary data.</text>
</comment>
<gene>
    <name evidence="1" type="ORF">GGD46_003325</name>
</gene>
<accession>A0A7X0IRX2</accession>
<dbReference type="RefSeq" id="WP_184705638.1">
    <property type="nucleotide sequence ID" value="NZ_JACHBG010000007.1"/>
</dbReference>
<organism evidence="1 2">
    <name type="scientific">Rhizobium lusitanum</name>
    <dbReference type="NCBI Taxonomy" id="293958"/>
    <lineage>
        <taxon>Bacteria</taxon>
        <taxon>Pseudomonadati</taxon>
        <taxon>Pseudomonadota</taxon>
        <taxon>Alphaproteobacteria</taxon>
        <taxon>Hyphomicrobiales</taxon>
        <taxon>Rhizobiaceae</taxon>
        <taxon>Rhizobium/Agrobacterium group</taxon>
        <taxon>Rhizobium</taxon>
    </lineage>
</organism>
<dbReference type="Proteomes" id="UP000565576">
    <property type="component" value="Unassembled WGS sequence"/>
</dbReference>
<dbReference type="InterPro" id="IPR036709">
    <property type="entry name" value="Autotransporte_beta_dom_sf"/>
</dbReference>
<protein>
    <submittedName>
        <fullName evidence="1">Uncharacterized protein</fullName>
    </submittedName>
</protein>
<reference evidence="1 2" key="1">
    <citation type="submission" date="2020-08" db="EMBL/GenBank/DDBJ databases">
        <title>Genomic Encyclopedia of Type Strains, Phase IV (KMG-V): Genome sequencing to study the core and pangenomes of soil and plant-associated prokaryotes.</title>
        <authorList>
            <person name="Whitman W."/>
        </authorList>
    </citation>
    <scope>NUCLEOTIDE SEQUENCE [LARGE SCALE GENOMIC DNA]</scope>
    <source>
        <strain evidence="1 2">SEMIA 4060</strain>
    </source>
</reference>
<dbReference type="SUPFAM" id="SSF103515">
    <property type="entry name" value="Autotransporter"/>
    <property type="match status" value="1"/>
</dbReference>
<dbReference type="AlphaFoldDB" id="A0A7X0IRX2"/>
<evidence type="ECO:0000313" key="2">
    <source>
        <dbReference type="Proteomes" id="UP000565576"/>
    </source>
</evidence>
<evidence type="ECO:0000313" key="1">
    <source>
        <dbReference type="EMBL" id="MBB6486030.1"/>
    </source>
</evidence>
<proteinExistence type="predicted"/>
<name>A0A7X0IRX2_9HYPH</name>